<organism evidence="1">
    <name type="scientific">marine metagenome</name>
    <dbReference type="NCBI Taxonomy" id="408172"/>
    <lineage>
        <taxon>unclassified sequences</taxon>
        <taxon>metagenomes</taxon>
        <taxon>ecological metagenomes</taxon>
    </lineage>
</organism>
<gene>
    <name evidence="1" type="ORF">METZ01_LOCUS286432</name>
</gene>
<evidence type="ECO:0000313" key="1">
    <source>
        <dbReference type="EMBL" id="SVC33578.1"/>
    </source>
</evidence>
<dbReference type="SUPFAM" id="SSF143744">
    <property type="entry name" value="GlcG-like"/>
    <property type="match status" value="1"/>
</dbReference>
<evidence type="ECO:0008006" key="2">
    <source>
        <dbReference type="Google" id="ProtNLM"/>
    </source>
</evidence>
<dbReference type="PANTHER" id="PTHR34309:SF10">
    <property type="entry name" value="SLR1406 PROTEIN"/>
    <property type="match status" value="1"/>
</dbReference>
<proteinExistence type="predicted"/>
<dbReference type="Pfam" id="PF03928">
    <property type="entry name" value="HbpS-like"/>
    <property type="match status" value="1"/>
</dbReference>
<reference evidence="1" key="1">
    <citation type="submission" date="2018-05" db="EMBL/GenBank/DDBJ databases">
        <authorList>
            <person name="Lanie J.A."/>
            <person name="Ng W.-L."/>
            <person name="Kazmierczak K.M."/>
            <person name="Andrzejewski T.M."/>
            <person name="Davidsen T.M."/>
            <person name="Wayne K.J."/>
            <person name="Tettelin H."/>
            <person name="Glass J.I."/>
            <person name="Rusch D."/>
            <person name="Podicherti R."/>
            <person name="Tsui H.-C.T."/>
            <person name="Winkler M.E."/>
        </authorList>
    </citation>
    <scope>NUCLEOTIDE SEQUENCE</scope>
</reference>
<dbReference type="Gene3D" id="3.30.450.150">
    <property type="entry name" value="Haem-degrading domain"/>
    <property type="match status" value="1"/>
</dbReference>
<dbReference type="InterPro" id="IPR052517">
    <property type="entry name" value="GlcG_carb_metab_protein"/>
</dbReference>
<protein>
    <recommendedName>
        <fullName evidence="2">Heme-binding protein</fullName>
    </recommendedName>
</protein>
<dbReference type="EMBL" id="UINC01085744">
    <property type="protein sequence ID" value="SVC33578.1"/>
    <property type="molecule type" value="Genomic_DNA"/>
</dbReference>
<dbReference type="InterPro" id="IPR005624">
    <property type="entry name" value="PduO/GlcC-like"/>
</dbReference>
<dbReference type="AlphaFoldDB" id="A0A382L9K6"/>
<dbReference type="PANTHER" id="PTHR34309">
    <property type="entry name" value="SLR1406 PROTEIN"/>
    <property type="match status" value="1"/>
</dbReference>
<name>A0A382L9K6_9ZZZZ</name>
<accession>A0A382L9K6</accession>
<sequence>MKNLNKLLFILLLIFKPFNLFSIEKDPTVQLRLLNSHIAHQIVSAAVDDCTQKGYLVSAAVVDRNGNLVAFLRNPLSPPHTIKVSQSKAFSSATLRTKTSEIATRRSDLNFAPDILLIVGGVPIKFVGNFYGGVAVAGAPPEIDEQCAQTGIDAVSEIMEFAD</sequence>
<dbReference type="InterPro" id="IPR038084">
    <property type="entry name" value="PduO/GlcC-like_sf"/>
</dbReference>